<dbReference type="Proteomes" id="UP000663836">
    <property type="component" value="Unassembled WGS sequence"/>
</dbReference>
<comment type="caution">
    <text evidence="4">The sequence shown here is derived from an EMBL/GenBank/DDBJ whole genome shotgun (WGS) entry which is preliminary data.</text>
</comment>
<dbReference type="Proteomes" id="UP000663864">
    <property type="component" value="Unassembled WGS sequence"/>
</dbReference>
<sequence length="682" mass="79205">MTSENNNDLTNNFAIIWLDGTIEKTSGNRETKALLRQLVKCRLLTFDDPDKCIDHISDEPTTKRVFLIVSNAFGQKVIPLIHDLPHLQGTYIFCGDQKSAEIWAKPYSKVSGIFTRRAELLDKIGNDVGMLNKDEDLPMSIFHLTEQENSLQQLSKESTTFMWYRLILIVLRLIAKFGDSKNEMIAECRAAYHNNEAEQKKINDFERNYCAKEIFSWYTKDSFAFRLLNKALRTQNIEVIFKFRFFINDLHNQIEQLYHRYLEDHSSSIDHHDIRVYRGQRLNITEVDILKRNVNELISMNSFLSTTFNKKLAKVFAGTNDQSNESSSLQSVLFIIDICNMNKEMAPFAILENSPCSQDNGEEEVLFSICAIFQIRSVKQEDDMWYVHLQLTKEQNELSQNLSKYMMNQISSEPDPLSFGWFLFRMSDYDKAERYTKLMLKQLPSNDKGIGDAYNLIGLIYYDTHRLEQSVECYEKALDIYTQLNCYNSLQVIATHYNLGLVYLTLGETRNAEDQQIQAEEKFFNSSQPKDSLVITAIKGLKAKIQAEYGNDANALKILELVLKDKMQRLPATHPSIASTLNTIGIVYEKMDNNVKALEYFRKALEIGKKGLTINHKDLAEYHTNIARIYDKQKQFQLALQQYELSLEIMENYRDEEYEKISILNTNIIEMKNKLHLSQIYG</sequence>
<dbReference type="SUPFAM" id="SSF56399">
    <property type="entry name" value="ADP-ribosylation"/>
    <property type="match status" value="1"/>
</dbReference>
<protein>
    <submittedName>
        <fullName evidence="4">Uncharacterized protein</fullName>
    </submittedName>
</protein>
<keyword evidence="1" id="KW-0677">Repeat</keyword>
<dbReference type="Gene3D" id="3.90.176.10">
    <property type="entry name" value="Toxin ADP-ribosyltransferase, Chain A, domain 1"/>
    <property type="match status" value="1"/>
</dbReference>
<evidence type="ECO:0000256" key="3">
    <source>
        <dbReference type="PROSITE-ProRule" id="PRU00339"/>
    </source>
</evidence>
<organism evidence="4 6">
    <name type="scientific">Rotaria sordida</name>
    <dbReference type="NCBI Taxonomy" id="392033"/>
    <lineage>
        <taxon>Eukaryota</taxon>
        <taxon>Metazoa</taxon>
        <taxon>Spiralia</taxon>
        <taxon>Gnathifera</taxon>
        <taxon>Rotifera</taxon>
        <taxon>Eurotatoria</taxon>
        <taxon>Bdelloidea</taxon>
        <taxon>Philodinida</taxon>
        <taxon>Philodinidae</taxon>
        <taxon>Rotaria</taxon>
    </lineage>
</organism>
<dbReference type="InterPro" id="IPR011990">
    <property type="entry name" value="TPR-like_helical_dom_sf"/>
</dbReference>
<evidence type="ECO:0000256" key="2">
    <source>
        <dbReference type="ARBA" id="ARBA00022803"/>
    </source>
</evidence>
<evidence type="ECO:0000313" key="5">
    <source>
        <dbReference type="EMBL" id="CAF4026067.1"/>
    </source>
</evidence>
<accession>A0A814WUI4</accession>
<proteinExistence type="predicted"/>
<dbReference type="Gene3D" id="1.25.40.10">
    <property type="entry name" value="Tetratricopeptide repeat domain"/>
    <property type="match status" value="2"/>
</dbReference>
<dbReference type="EMBL" id="CAJOBD010005281">
    <property type="protein sequence ID" value="CAF4026067.1"/>
    <property type="molecule type" value="Genomic_DNA"/>
</dbReference>
<dbReference type="PANTHER" id="PTHR45641">
    <property type="entry name" value="TETRATRICOPEPTIDE REPEAT PROTEIN (AFU_ORTHOLOGUE AFUA_6G03870)"/>
    <property type="match status" value="1"/>
</dbReference>
<dbReference type="PANTHER" id="PTHR45641:SF19">
    <property type="entry name" value="NEPHROCYSTIN-3"/>
    <property type="match status" value="1"/>
</dbReference>
<dbReference type="EMBL" id="CAJNOT010001488">
    <property type="protein sequence ID" value="CAF1206964.1"/>
    <property type="molecule type" value="Genomic_DNA"/>
</dbReference>
<dbReference type="InterPro" id="IPR019734">
    <property type="entry name" value="TPR_rpt"/>
</dbReference>
<evidence type="ECO:0000256" key="1">
    <source>
        <dbReference type="ARBA" id="ARBA00022737"/>
    </source>
</evidence>
<dbReference type="SUPFAM" id="SSF48452">
    <property type="entry name" value="TPR-like"/>
    <property type="match status" value="1"/>
</dbReference>
<name>A0A814WUI4_9BILA</name>
<evidence type="ECO:0000313" key="6">
    <source>
        <dbReference type="Proteomes" id="UP000663864"/>
    </source>
</evidence>
<feature type="repeat" description="TPR" evidence="3">
    <location>
        <begin position="578"/>
        <end position="611"/>
    </location>
</feature>
<feature type="repeat" description="TPR" evidence="3">
    <location>
        <begin position="620"/>
        <end position="653"/>
    </location>
</feature>
<dbReference type="SMART" id="SM00028">
    <property type="entry name" value="TPR"/>
    <property type="match status" value="4"/>
</dbReference>
<dbReference type="Pfam" id="PF13424">
    <property type="entry name" value="TPR_12"/>
    <property type="match status" value="2"/>
</dbReference>
<evidence type="ECO:0000313" key="4">
    <source>
        <dbReference type="EMBL" id="CAF1206964.1"/>
    </source>
</evidence>
<dbReference type="PROSITE" id="PS50005">
    <property type="entry name" value="TPR"/>
    <property type="match status" value="3"/>
</dbReference>
<keyword evidence="2 3" id="KW-0802">TPR repeat</keyword>
<dbReference type="AlphaFoldDB" id="A0A814WUI4"/>
<feature type="repeat" description="TPR" evidence="3">
    <location>
        <begin position="451"/>
        <end position="484"/>
    </location>
</feature>
<gene>
    <name evidence="5" type="ORF">JBS370_LOCUS27698</name>
    <name evidence="4" type="ORF">ZHD862_LOCUS23160</name>
</gene>
<reference evidence="4" key="1">
    <citation type="submission" date="2021-02" db="EMBL/GenBank/DDBJ databases">
        <authorList>
            <person name="Nowell W R."/>
        </authorList>
    </citation>
    <scope>NUCLEOTIDE SEQUENCE</scope>
</reference>